<dbReference type="InterPro" id="IPR000914">
    <property type="entry name" value="SBP_5_dom"/>
</dbReference>
<dbReference type="Gene3D" id="3.10.105.10">
    <property type="entry name" value="Dipeptide-binding Protein, Domain 3"/>
    <property type="match status" value="1"/>
</dbReference>
<evidence type="ECO:0000313" key="3">
    <source>
        <dbReference type="EMBL" id="GAA3046193.1"/>
    </source>
</evidence>
<protein>
    <submittedName>
        <fullName evidence="3">ABC transporter family substrate-binding protein</fullName>
    </submittedName>
</protein>
<dbReference type="InterPro" id="IPR039424">
    <property type="entry name" value="SBP_5"/>
</dbReference>
<dbReference type="SUPFAM" id="SSF53850">
    <property type="entry name" value="Periplasmic binding protein-like II"/>
    <property type="match status" value="1"/>
</dbReference>
<organism evidence="3 4">
    <name type="scientific">Gordonia defluvii</name>
    <dbReference type="NCBI Taxonomy" id="283718"/>
    <lineage>
        <taxon>Bacteria</taxon>
        <taxon>Bacillati</taxon>
        <taxon>Actinomycetota</taxon>
        <taxon>Actinomycetes</taxon>
        <taxon>Mycobacteriales</taxon>
        <taxon>Gordoniaceae</taxon>
        <taxon>Gordonia</taxon>
    </lineage>
</organism>
<accession>A0ABP6LID0</accession>
<dbReference type="Gene3D" id="3.40.190.10">
    <property type="entry name" value="Periplasmic binding protein-like II"/>
    <property type="match status" value="1"/>
</dbReference>
<name>A0ABP6LID0_9ACTN</name>
<evidence type="ECO:0000256" key="1">
    <source>
        <dbReference type="SAM" id="MobiDB-lite"/>
    </source>
</evidence>
<sequence>MDEQWAGGPEREAAVRKGLLVLVSAAVLFVAGCTASPPPPVQPSAPAPVQAEYPTEKTIHVATDAIGAGFNPHLAADQSPVTTAIGTLTLPSAFDPGPGPDGEQIWRMSDSLLTSAQVTSVAPFTVTYRIQTNAQWSDGLPITGDDFAYLWQQMSHQPNAVSPAGYRLIESVQTGGGGKTVTVTFAQEYPQWRELFRSLLPSHVLRALPTGFQTGMDSGKPVSGGPFAIVGIDLARDEVRLVRNDRFWREPAKLDQIVFRRPGTQSQTVESIRTGDSALGILSAGPAQEQLLGAIPGTVVRRNLESRVLAIHVNTRAAAMRGQAARAAILGMLDARIVRYAATGDDDVAPFANTVYVPSDPGYFSPERPRPNADAVESLLATAGYRRAAPPPRPRSVPSGQVPGSATAESSRPAPTPRVEAIPAGVEPVVKDGLPLEVRVGAVATDPRTVAAASSITDQLRAHGVAASVVKLANSELYSSALTGARVDVVVGWSDGSIAPATAFASLVDCDQPKKNGAGSGESTRPGEPAAPADFISNISGLCDAPLIDLARQAVSAADPAPLLDEAEGQLAQAAIYLPIYQDAGLVVVTDEVLGVPLTGPVQTSIFAGAPRWALPQ</sequence>
<dbReference type="PANTHER" id="PTHR30290:SF65">
    <property type="entry name" value="MONOACYL PHOSPHATIDYLINOSITOL TETRAMANNOSIDE-BINDING PROTEIN LPQW-RELATED"/>
    <property type="match status" value="1"/>
</dbReference>
<gene>
    <name evidence="3" type="ORF">GCM10010528_26740</name>
</gene>
<feature type="region of interest" description="Disordered" evidence="1">
    <location>
        <begin position="386"/>
        <end position="419"/>
    </location>
</feature>
<dbReference type="CDD" id="cd08501">
    <property type="entry name" value="PBP2_Lpqw"/>
    <property type="match status" value="1"/>
</dbReference>
<dbReference type="EMBL" id="BAAAVS010000056">
    <property type="protein sequence ID" value="GAA3046193.1"/>
    <property type="molecule type" value="Genomic_DNA"/>
</dbReference>
<proteinExistence type="predicted"/>
<feature type="domain" description="Solute-binding protein family 5" evidence="2">
    <location>
        <begin position="117"/>
        <end position="511"/>
    </location>
</feature>
<dbReference type="Pfam" id="PF00496">
    <property type="entry name" value="SBP_bac_5"/>
    <property type="match status" value="1"/>
</dbReference>
<dbReference type="Proteomes" id="UP001501035">
    <property type="component" value="Unassembled WGS sequence"/>
</dbReference>
<evidence type="ECO:0000313" key="4">
    <source>
        <dbReference type="Proteomes" id="UP001501035"/>
    </source>
</evidence>
<dbReference type="Gene3D" id="3.90.76.10">
    <property type="entry name" value="Dipeptide-binding Protein, Domain 1"/>
    <property type="match status" value="1"/>
</dbReference>
<dbReference type="RefSeq" id="WP_290706019.1">
    <property type="nucleotide sequence ID" value="NZ_BAAAVS010000056.1"/>
</dbReference>
<dbReference type="PANTHER" id="PTHR30290">
    <property type="entry name" value="PERIPLASMIC BINDING COMPONENT OF ABC TRANSPORTER"/>
    <property type="match status" value="1"/>
</dbReference>
<comment type="caution">
    <text evidence="3">The sequence shown here is derived from an EMBL/GenBank/DDBJ whole genome shotgun (WGS) entry which is preliminary data.</text>
</comment>
<keyword evidence="4" id="KW-1185">Reference proteome</keyword>
<feature type="compositionally biased region" description="Polar residues" evidence="1">
    <location>
        <begin position="398"/>
        <end position="410"/>
    </location>
</feature>
<reference evidence="4" key="1">
    <citation type="journal article" date="2019" name="Int. J. Syst. Evol. Microbiol.">
        <title>The Global Catalogue of Microorganisms (GCM) 10K type strain sequencing project: providing services to taxonomists for standard genome sequencing and annotation.</title>
        <authorList>
            <consortium name="The Broad Institute Genomics Platform"/>
            <consortium name="The Broad Institute Genome Sequencing Center for Infectious Disease"/>
            <person name="Wu L."/>
            <person name="Ma J."/>
        </authorList>
    </citation>
    <scope>NUCLEOTIDE SEQUENCE [LARGE SCALE GENOMIC DNA]</scope>
    <source>
        <strain evidence="4">JCM 14234</strain>
    </source>
</reference>
<evidence type="ECO:0000259" key="2">
    <source>
        <dbReference type="Pfam" id="PF00496"/>
    </source>
</evidence>